<evidence type="ECO:0000256" key="5">
    <source>
        <dbReference type="ARBA" id="ARBA00022729"/>
    </source>
</evidence>
<accession>A0A5N6ZGE9</accession>
<dbReference type="Pfam" id="PF07335">
    <property type="entry name" value="Glyco_hydro_75"/>
    <property type="match status" value="1"/>
</dbReference>
<dbReference type="EMBL" id="ML739035">
    <property type="protein sequence ID" value="KAE8356744.1"/>
    <property type="molecule type" value="Genomic_DNA"/>
</dbReference>
<evidence type="ECO:0000313" key="13">
    <source>
        <dbReference type="EMBL" id="KAE8356744.1"/>
    </source>
</evidence>
<dbReference type="InterPro" id="IPR009939">
    <property type="entry name" value="Chitosanase_fungal"/>
</dbReference>
<evidence type="ECO:0000256" key="10">
    <source>
        <dbReference type="ARBA" id="ARBA00029386"/>
    </source>
</evidence>
<evidence type="ECO:0000256" key="3">
    <source>
        <dbReference type="ARBA" id="ARBA00007799"/>
    </source>
</evidence>
<evidence type="ECO:0000256" key="7">
    <source>
        <dbReference type="ARBA" id="ARBA00023277"/>
    </source>
</evidence>
<dbReference type="PANTHER" id="PTHR42061:SF4">
    <property type="entry name" value="ENDO-CHITOSANASE"/>
    <property type="match status" value="1"/>
</dbReference>
<comment type="function">
    <text evidence="10">Chitosanase catalyzing the endo-type cleavage of chitosan, the deacylated form of chitin. Chitosanase may be crucial in the degradation of the deacetylated portion of chitin in the fungal cell wall. Chitoolisaccharides produced by the hydrolysis of partially N-acetylated chitosan are known to have many biological activities, including antibacterial activity, immune-enhancing effects, and elicitor activity.</text>
</comment>
<evidence type="ECO:0000256" key="6">
    <source>
        <dbReference type="ARBA" id="ARBA00022801"/>
    </source>
</evidence>
<keyword evidence="14" id="KW-1185">Reference proteome</keyword>
<proteinExistence type="inferred from homology"/>
<gene>
    <name evidence="13" type="ORF">BDV28DRAFT_163763</name>
</gene>
<dbReference type="OrthoDB" id="4756206at2759"/>
<evidence type="ECO:0000256" key="2">
    <source>
        <dbReference type="ARBA" id="ARBA00004613"/>
    </source>
</evidence>
<name>A0A5N6ZGE9_9EURO</name>
<keyword evidence="9 11" id="KW-0624">Polysaccharide degradation</keyword>
<sequence length="293" mass="30138">MAIRTFAGQLALSFALCGTAIGQKIQGSDFAKPQGGPPASYFAASGSIPVASIQEAAAKAATVPDHATYAISHGSSVMSTIHSDWTNFSEGAAFSWIADMDVDCDGLDHNCEGNPDGQDKTNWGALSAYEVPYVVIPEEFLQANPSIKPNALTAVICNGKMYYGILGDANGNSPQVTGEASWLMARTCFPDEGLSGGKGHNAADVTYIVFTGDSAVLPGSALDSNYVTDFDALRSMGDKLVGALVSNLRLSGGGNGGSSRPSPSSSSPASSAASSRPTPSESIYNADSDEESD</sequence>
<dbReference type="Proteomes" id="UP000327118">
    <property type="component" value="Unassembled WGS sequence"/>
</dbReference>
<protein>
    <recommendedName>
        <fullName evidence="11">Endo-chitosanase</fullName>
        <ecNumber evidence="11">3.2.1.132</ecNumber>
    </recommendedName>
</protein>
<evidence type="ECO:0000313" key="14">
    <source>
        <dbReference type="Proteomes" id="UP000327118"/>
    </source>
</evidence>
<evidence type="ECO:0000256" key="4">
    <source>
        <dbReference type="ARBA" id="ARBA00022525"/>
    </source>
</evidence>
<evidence type="ECO:0000256" key="1">
    <source>
        <dbReference type="ARBA" id="ARBA00000405"/>
    </source>
</evidence>
<evidence type="ECO:0000256" key="11">
    <source>
        <dbReference type="RuleBase" id="RU361208"/>
    </source>
</evidence>
<dbReference type="EC" id="3.2.1.132" evidence="11"/>
<comment type="subcellular location">
    <subcellularLocation>
        <location evidence="2 11">Secreted</location>
    </subcellularLocation>
</comment>
<evidence type="ECO:0000256" key="12">
    <source>
        <dbReference type="SAM" id="MobiDB-lite"/>
    </source>
</evidence>
<feature type="chain" id="PRO_5025096735" description="Endo-chitosanase" evidence="11">
    <location>
        <begin position="23"/>
        <end position="293"/>
    </location>
</feature>
<dbReference type="PANTHER" id="PTHR42061">
    <property type="entry name" value="ENDO-CHITOSANASE"/>
    <property type="match status" value="1"/>
</dbReference>
<keyword evidence="4" id="KW-0964">Secreted</keyword>
<feature type="compositionally biased region" description="Low complexity" evidence="12">
    <location>
        <begin position="258"/>
        <end position="280"/>
    </location>
</feature>
<feature type="region of interest" description="Disordered" evidence="12">
    <location>
        <begin position="251"/>
        <end position="293"/>
    </location>
</feature>
<evidence type="ECO:0000256" key="9">
    <source>
        <dbReference type="ARBA" id="ARBA00023326"/>
    </source>
</evidence>
<dbReference type="GO" id="GO:0005576">
    <property type="term" value="C:extracellular region"/>
    <property type="evidence" value="ECO:0007669"/>
    <property type="project" value="UniProtKB-SubCell"/>
</dbReference>
<keyword evidence="8 11" id="KW-0326">Glycosidase</keyword>
<keyword evidence="7" id="KW-0119">Carbohydrate metabolism</keyword>
<organism evidence="13 14">
    <name type="scientific">Aspergillus coremiiformis</name>
    <dbReference type="NCBI Taxonomy" id="138285"/>
    <lineage>
        <taxon>Eukaryota</taxon>
        <taxon>Fungi</taxon>
        <taxon>Dikarya</taxon>
        <taxon>Ascomycota</taxon>
        <taxon>Pezizomycotina</taxon>
        <taxon>Eurotiomycetes</taxon>
        <taxon>Eurotiomycetidae</taxon>
        <taxon>Eurotiales</taxon>
        <taxon>Aspergillaceae</taxon>
        <taxon>Aspergillus</taxon>
        <taxon>Aspergillus subgen. Circumdati</taxon>
    </lineage>
</organism>
<keyword evidence="5 11" id="KW-0732">Signal</keyword>
<comment type="catalytic activity">
    <reaction evidence="1 11">
        <text>Endohydrolysis of beta-(1-&gt;4)-linkages between D-glucosamine residues in a partly acetylated chitosan.</text>
        <dbReference type="EC" id="3.2.1.132"/>
    </reaction>
</comment>
<feature type="signal peptide" evidence="11">
    <location>
        <begin position="1"/>
        <end position="22"/>
    </location>
</feature>
<evidence type="ECO:0000256" key="8">
    <source>
        <dbReference type="ARBA" id="ARBA00023295"/>
    </source>
</evidence>
<dbReference type="GO" id="GO:0000272">
    <property type="term" value="P:polysaccharide catabolic process"/>
    <property type="evidence" value="ECO:0007669"/>
    <property type="project" value="UniProtKB-KW"/>
</dbReference>
<keyword evidence="6 11" id="KW-0378">Hydrolase</keyword>
<dbReference type="GO" id="GO:0016977">
    <property type="term" value="F:chitosanase activity"/>
    <property type="evidence" value="ECO:0007669"/>
    <property type="project" value="UniProtKB-EC"/>
</dbReference>
<reference evidence="14" key="1">
    <citation type="submission" date="2019-04" db="EMBL/GenBank/DDBJ databases">
        <title>Friends and foes A comparative genomics studyof 23 Aspergillus species from section Flavi.</title>
        <authorList>
            <consortium name="DOE Joint Genome Institute"/>
            <person name="Kjaerbolling I."/>
            <person name="Vesth T."/>
            <person name="Frisvad J.C."/>
            <person name="Nybo J.L."/>
            <person name="Theobald S."/>
            <person name="Kildgaard S."/>
            <person name="Isbrandt T."/>
            <person name="Kuo A."/>
            <person name="Sato A."/>
            <person name="Lyhne E.K."/>
            <person name="Kogle M.E."/>
            <person name="Wiebenga A."/>
            <person name="Kun R.S."/>
            <person name="Lubbers R.J."/>
            <person name="Makela M.R."/>
            <person name="Barry K."/>
            <person name="Chovatia M."/>
            <person name="Clum A."/>
            <person name="Daum C."/>
            <person name="Haridas S."/>
            <person name="He G."/>
            <person name="LaButti K."/>
            <person name="Lipzen A."/>
            <person name="Mondo S."/>
            <person name="Riley R."/>
            <person name="Salamov A."/>
            <person name="Simmons B.A."/>
            <person name="Magnuson J.K."/>
            <person name="Henrissat B."/>
            <person name="Mortensen U.H."/>
            <person name="Larsen T.O."/>
            <person name="Devries R.P."/>
            <person name="Grigoriev I.V."/>
            <person name="Machida M."/>
            <person name="Baker S.E."/>
            <person name="Andersen M.R."/>
        </authorList>
    </citation>
    <scope>NUCLEOTIDE SEQUENCE [LARGE SCALE GENOMIC DNA]</scope>
    <source>
        <strain evidence="14">CBS 553.77</strain>
    </source>
</reference>
<dbReference type="AlphaFoldDB" id="A0A5N6ZGE9"/>
<comment type="similarity">
    <text evidence="3 11">Belongs to the glycosyl hydrolase 75 family.</text>
</comment>